<evidence type="ECO:0000256" key="2">
    <source>
        <dbReference type="ARBA" id="ARBA00022553"/>
    </source>
</evidence>
<evidence type="ECO:0000313" key="4">
    <source>
        <dbReference type="EMBL" id="WDI31893.1"/>
    </source>
</evidence>
<dbReference type="GO" id="GO:0043041">
    <property type="term" value="P:amino acid activation for nonribosomal peptide biosynthetic process"/>
    <property type="evidence" value="ECO:0007669"/>
    <property type="project" value="TreeGrafter"/>
</dbReference>
<evidence type="ECO:0000313" key="5">
    <source>
        <dbReference type="Proteomes" id="UP001214043"/>
    </source>
</evidence>
<dbReference type="AlphaFoldDB" id="A0AAE9ZFE0"/>
<dbReference type="Proteomes" id="UP001214043">
    <property type="component" value="Chromosome"/>
</dbReference>
<dbReference type="RefSeq" id="WP_274493777.1">
    <property type="nucleotide sequence ID" value="NZ_CP118166.1"/>
</dbReference>
<dbReference type="Pfam" id="PF00501">
    <property type="entry name" value="AMP-binding"/>
    <property type="match status" value="1"/>
</dbReference>
<protein>
    <submittedName>
        <fullName evidence="4">Amino acid adenylation domain-containing protein</fullName>
    </submittedName>
</protein>
<dbReference type="Gene3D" id="3.40.50.980">
    <property type="match status" value="2"/>
</dbReference>
<dbReference type="GO" id="GO:0044550">
    <property type="term" value="P:secondary metabolite biosynthetic process"/>
    <property type="evidence" value="ECO:0007669"/>
    <property type="project" value="TreeGrafter"/>
</dbReference>
<dbReference type="InterPro" id="IPR000873">
    <property type="entry name" value="AMP-dep_synth/lig_dom"/>
</dbReference>
<accession>A0AAE9ZFE0</accession>
<dbReference type="NCBIfam" id="TIGR01733">
    <property type="entry name" value="AA-adenyl-dom"/>
    <property type="match status" value="1"/>
</dbReference>
<dbReference type="SUPFAM" id="SSF56801">
    <property type="entry name" value="Acetyl-CoA synthetase-like"/>
    <property type="match status" value="1"/>
</dbReference>
<evidence type="ECO:0000259" key="3">
    <source>
        <dbReference type="Pfam" id="PF00501"/>
    </source>
</evidence>
<dbReference type="Gene3D" id="2.30.38.10">
    <property type="entry name" value="Luciferase, Domain 3"/>
    <property type="match status" value="1"/>
</dbReference>
<organism evidence="4 5">
    <name type="scientific">Hyphococcus flavus</name>
    <dbReference type="NCBI Taxonomy" id="1866326"/>
    <lineage>
        <taxon>Bacteria</taxon>
        <taxon>Pseudomonadati</taxon>
        <taxon>Pseudomonadota</taxon>
        <taxon>Alphaproteobacteria</taxon>
        <taxon>Parvularculales</taxon>
        <taxon>Parvularculaceae</taxon>
        <taxon>Hyphococcus</taxon>
    </lineage>
</organism>
<dbReference type="KEGG" id="hfl:PUV54_01655"/>
<dbReference type="PANTHER" id="PTHR45527">
    <property type="entry name" value="NONRIBOSOMAL PEPTIDE SYNTHETASE"/>
    <property type="match status" value="1"/>
</dbReference>
<dbReference type="InterPro" id="IPR010071">
    <property type="entry name" value="AA_adenyl_dom"/>
</dbReference>
<dbReference type="InterPro" id="IPR020845">
    <property type="entry name" value="AMP-binding_CS"/>
</dbReference>
<keyword evidence="5" id="KW-1185">Reference proteome</keyword>
<evidence type="ECO:0000256" key="1">
    <source>
        <dbReference type="ARBA" id="ARBA00022450"/>
    </source>
</evidence>
<dbReference type="GO" id="GO:0031177">
    <property type="term" value="F:phosphopantetheine binding"/>
    <property type="evidence" value="ECO:0007669"/>
    <property type="project" value="TreeGrafter"/>
</dbReference>
<keyword evidence="2" id="KW-0597">Phosphoprotein</keyword>
<proteinExistence type="predicted"/>
<dbReference type="PANTHER" id="PTHR45527:SF1">
    <property type="entry name" value="FATTY ACID SYNTHASE"/>
    <property type="match status" value="1"/>
</dbReference>
<dbReference type="GO" id="GO:0005737">
    <property type="term" value="C:cytoplasm"/>
    <property type="evidence" value="ECO:0007669"/>
    <property type="project" value="TreeGrafter"/>
</dbReference>
<dbReference type="PROSITE" id="PS00455">
    <property type="entry name" value="AMP_BINDING"/>
    <property type="match status" value="1"/>
</dbReference>
<reference evidence="4" key="1">
    <citation type="submission" date="2023-02" db="EMBL/GenBank/DDBJ databases">
        <title>Genome sequence of Hyphococcus flavus.</title>
        <authorList>
            <person name="Rong J.-C."/>
            <person name="Zhao Q."/>
            <person name="Yi M."/>
            <person name="Wu J.-Y."/>
        </authorList>
    </citation>
    <scope>NUCLEOTIDE SEQUENCE</scope>
    <source>
        <strain evidence="4">MCCC 1K03223</strain>
    </source>
</reference>
<gene>
    <name evidence="4" type="ORF">PUV54_01655</name>
</gene>
<name>A0AAE9ZFE0_9PROT</name>
<dbReference type="FunFam" id="2.30.38.10:FF:000001">
    <property type="entry name" value="Non-ribosomal peptide synthetase PvdI"/>
    <property type="match status" value="1"/>
</dbReference>
<keyword evidence="1" id="KW-0596">Phosphopantetheine</keyword>
<dbReference type="EMBL" id="CP118166">
    <property type="protein sequence ID" value="WDI31893.1"/>
    <property type="molecule type" value="Genomic_DNA"/>
</dbReference>
<feature type="domain" description="AMP-dependent synthetase/ligase" evidence="3">
    <location>
        <begin position="9"/>
        <end position="366"/>
    </location>
</feature>
<sequence>MTGLLSAAGAAHGAATALVLPDGETVSHGVLHARARRIARALAARDIGPERTVALLLDDPADLPEAVLGVLAAGAAFLPLDPASPPARLDALLQTARPDRLLTTQALAARLPDALPQGTRLFCPGAPETAAALAALDDSPLAAEERTAPLHPDQAAYVLHTSGSTGAPKGVVISQRAIAAYVRTLSGLIGEDAAHMPLFTAPTFDLTLTSLFVPLVMGGALTLCPAGRPEEALADIFAPASPTRAVKLTPSHITLLDALPPPPTGASSRLRLAIAGGEALTPAHLHLLHVHAPGLRVLNEYGPTEATIGAVAAFVTLTEEEGGTTLPIGRPYPGAGAYVLDDRLQPCPVGVPGELYLSGPGLARGYRGQPGLTAERFIANPAGPPGARLYRTGDIAAWRADGQLIFHGRADDQIKIRGHRMTRPL</sequence>